<feature type="domain" description="ATPase AAA-type core" evidence="1">
    <location>
        <begin position="314"/>
        <end position="386"/>
    </location>
</feature>
<dbReference type="Proteomes" id="UP000298416">
    <property type="component" value="Unassembled WGS sequence"/>
</dbReference>
<dbReference type="EMBL" id="PNBA02000004">
    <property type="protein sequence ID" value="KAG6427230.1"/>
    <property type="molecule type" value="Genomic_DNA"/>
</dbReference>
<dbReference type="InterPro" id="IPR003959">
    <property type="entry name" value="ATPase_AAA_core"/>
</dbReference>
<name>A0A8X8Y6I4_SALSN</name>
<reference evidence="3" key="1">
    <citation type="submission" date="2018-01" db="EMBL/GenBank/DDBJ databases">
        <authorList>
            <person name="Mao J.F."/>
        </authorList>
    </citation>
    <scope>NUCLEOTIDE SEQUENCE</scope>
    <source>
        <strain evidence="3">Huo1</strain>
        <tissue evidence="3">Leaf</tissue>
    </source>
</reference>
<comment type="caution">
    <text evidence="3">The sequence shown here is derived from an EMBL/GenBank/DDBJ whole genome shotgun (WGS) entry which is preliminary data.</text>
</comment>
<dbReference type="InterPro" id="IPR050747">
    <property type="entry name" value="Mitochondrial_chaperone_BCS1"/>
</dbReference>
<sequence length="508" mass="57392">MGIFKDLGNPTYFLGIEIARNDTGIFISQHKYALDLVTDAGLLGCKLASTPMDSTKQLHLDAGEPLDDPTVYRRLIGRLVYLCITRPDITFAVNKLSQFLSKPCSDHLLAGERVPQLDDSTQKENSFYRRVALYIDSLPSLHDSDYIKHLSGHAPNDIVLSLGEDQVIPDAFLGARLSWLNRVDRDERSNVAARSFVLRIKRKDKRWIIKPYLQHIHVVSDERGREMRIHVNGSGRWNSAPFDHPADFESLAISHDLKSRIQLELEMFARSKQYHRKLGRVWKRSYLLYGPSGTGKSSFIAAVANFLNYDIYSSSSKSVVVVEDLDRYISENPARVSTSALLNFMDGLPNFQEERIMIFTMRSNEGVMDSALLRPGRIDVHIYFPLCDFNSFQTLAINYLGVKQHKLFPQVEEIIQSGRTMSPAEVNELMLVNQSSPSRALKTVISALELSAKKVVSGSATTSPTVEDCEAAWKESLPKELRKLYSMLRSKSGKKSASFESDHEIVDR</sequence>
<evidence type="ECO:0000313" key="3">
    <source>
        <dbReference type="EMBL" id="KAG6427230.1"/>
    </source>
</evidence>
<dbReference type="InterPro" id="IPR027417">
    <property type="entry name" value="P-loop_NTPase"/>
</dbReference>
<accession>A0A8X8Y6I4</accession>
<dbReference type="Gene3D" id="3.40.50.300">
    <property type="entry name" value="P-loop containing nucleotide triphosphate hydrolases"/>
    <property type="match status" value="2"/>
</dbReference>
<gene>
    <name evidence="3" type="ORF">SASPL_111472</name>
</gene>
<evidence type="ECO:0000313" key="4">
    <source>
        <dbReference type="Proteomes" id="UP000298416"/>
    </source>
</evidence>
<feature type="domain" description="AAA+ ATPase At3g28540-like C-terminal" evidence="2">
    <location>
        <begin position="387"/>
        <end position="454"/>
    </location>
</feature>
<dbReference type="SUPFAM" id="SSF52540">
    <property type="entry name" value="P-loop containing nucleoside triphosphate hydrolases"/>
    <property type="match status" value="1"/>
</dbReference>
<proteinExistence type="predicted"/>
<evidence type="ECO:0000259" key="2">
    <source>
        <dbReference type="Pfam" id="PF25568"/>
    </source>
</evidence>
<dbReference type="Pfam" id="PF00004">
    <property type="entry name" value="AAA"/>
    <property type="match status" value="1"/>
</dbReference>
<evidence type="ECO:0008006" key="5">
    <source>
        <dbReference type="Google" id="ProtNLM"/>
    </source>
</evidence>
<keyword evidence="4" id="KW-1185">Reference proteome</keyword>
<dbReference type="GO" id="GO:0016887">
    <property type="term" value="F:ATP hydrolysis activity"/>
    <property type="evidence" value="ECO:0007669"/>
    <property type="project" value="InterPro"/>
</dbReference>
<organism evidence="3">
    <name type="scientific">Salvia splendens</name>
    <name type="common">Scarlet sage</name>
    <dbReference type="NCBI Taxonomy" id="180675"/>
    <lineage>
        <taxon>Eukaryota</taxon>
        <taxon>Viridiplantae</taxon>
        <taxon>Streptophyta</taxon>
        <taxon>Embryophyta</taxon>
        <taxon>Tracheophyta</taxon>
        <taxon>Spermatophyta</taxon>
        <taxon>Magnoliopsida</taxon>
        <taxon>eudicotyledons</taxon>
        <taxon>Gunneridae</taxon>
        <taxon>Pentapetalae</taxon>
        <taxon>asterids</taxon>
        <taxon>lamiids</taxon>
        <taxon>Lamiales</taxon>
        <taxon>Lamiaceae</taxon>
        <taxon>Nepetoideae</taxon>
        <taxon>Mentheae</taxon>
        <taxon>Salviinae</taxon>
        <taxon>Salvia</taxon>
        <taxon>Salvia subgen. Calosphace</taxon>
        <taxon>core Calosphace</taxon>
    </lineage>
</organism>
<reference evidence="3" key="2">
    <citation type="submission" date="2020-08" db="EMBL/GenBank/DDBJ databases">
        <title>Plant Genome Project.</title>
        <authorList>
            <person name="Zhang R.-G."/>
        </authorList>
    </citation>
    <scope>NUCLEOTIDE SEQUENCE</scope>
    <source>
        <strain evidence="3">Huo1</strain>
        <tissue evidence="3">Leaf</tissue>
    </source>
</reference>
<evidence type="ECO:0000259" key="1">
    <source>
        <dbReference type="Pfam" id="PF00004"/>
    </source>
</evidence>
<dbReference type="PANTHER" id="PTHR23070">
    <property type="entry name" value="BCS1 AAA-TYPE ATPASE"/>
    <property type="match status" value="1"/>
</dbReference>
<dbReference type="InterPro" id="IPR058017">
    <property type="entry name" value="At3g28540-like_C"/>
</dbReference>
<dbReference type="AlphaFoldDB" id="A0A8X8Y6I4"/>
<dbReference type="GO" id="GO:0005524">
    <property type="term" value="F:ATP binding"/>
    <property type="evidence" value="ECO:0007669"/>
    <property type="project" value="InterPro"/>
</dbReference>
<protein>
    <recommendedName>
        <fullName evidence="5">Mitochondrial chaperone BCS1</fullName>
    </recommendedName>
</protein>
<dbReference type="Pfam" id="PF25568">
    <property type="entry name" value="AAA_lid_At3g28540"/>
    <property type="match status" value="1"/>
</dbReference>
<dbReference type="Gene3D" id="6.10.280.40">
    <property type="match status" value="1"/>
</dbReference>